<keyword evidence="5 6" id="KW-0539">Nucleus</keyword>
<comment type="similarity">
    <text evidence="3 6">Belongs to the UTP11 family.</text>
</comment>
<dbReference type="OMA" id="DLKYVVM"/>
<feature type="compositionally biased region" description="Low complexity" evidence="7">
    <location>
        <begin position="134"/>
        <end position="157"/>
    </location>
</feature>
<dbReference type="PANTHER" id="PTHR12838">
    <property type="entry name" value="U3 SMALL NUCLEOLAR RNA-ASSOCIATED PROTEIN 11"/>
    <property type="match status" value="1"/>
</dbReference>
<dbReference type="AlphaFoldDB" id="A0A139AS71"/>
<feature type="region of interest" description="Disordered" evidence="7">
    <location>
        <begin position="1"/>
        <end position="23"/>
    </location>
</feature>
<keyword evidence="9" id="KW-1185">Reference proteome</keyword>
<dbReference type="GO" id="GO:0032040">
    <property type="term" value="C:small-subunit processome"/>
    <property type="evidence" value="ECO:0007669"/>
    <property type="project" value="UniProtKB-UniRule"/>
</dbReference>
<evidence type="ECO:0000313" key="8">
    <source>
        <dbReference type="EMBL" id="KXS19587.1"/>
    </source>
</evidence>
<organism evidence="8 9">
    <name type="scientific">Gonapodya prolifera (strain JEL478)</name>
    <name type="common">Monoblepharis prolifera</name>
    <dbReference type="NCBI Taxonomy" id="1344416"/>
    <lineage>
        <taxon>Eukaryota</taxon>
        <taxon>Fungi</taxon>
        <taxon>Fungi incertae sedis</taxon>
        <taxon>Chytridiomycota</taxon>
        <taxon>Chytridiomycota incertae sedis</taxon>
        <taxon>Monoblepharidomycetes</taxon>
        <taxon>Monoblepharidales</taxon>
        <taxon>Gonapodyaceae</taxon>
        <taxon>Gonapodya</taxon>
    </lineage>
</organism>
<evidence type="ECO:0000256" key="3">
    <source>
        <dbReference type="ARBA" id="ARBA00008105"/>
    </source>
</evidence>
<dbReference type="OrthoDB" id="29058at2759"/>
<dbReference type="GO" id="GO:0000472">
    <property type="term" value="P:endonucleolytic cleavage to generate mature 5'-end of SSU-rRNA from (SSU-rRNA, 5.8S rRNA, LSU-rRNA)"/>
    <property type="evidence" value="ECO:0007669"/>
    <property type="project" value="EnsemblFungi"/>
</dbReference>
<reference evidence="8 9" key="1">
    <citation type="journal article" date="2015" name="Genome Biol. Evol.">
        <title>Phylogenomic analyses indicate that early fungi evolved digesting cell walls of algal ancestors of land plants.</title>
        <authorList>
            <person name="Chang Y."/>
            <person name="Wang S."/>
            <person name="Sekimoto S."/>
            <person name="Aerts A.L."/>
            <person name="Choi C."/>
            <person name="Clum A."/>
            <person name="LaButti K.M."/>
            <person name="Lindquist E.A."/>
            <person name="Yee Ngan C."/>
            <person name="Ohm R.A."/>
            <person name="Salamov A.A."/>
            <person name="Grigoriev I.V."/>
            <person name="Spatafora J.W."/>
            <person name="Berbee M.L."/>
        </authorList>
    </citation>
    <scope>NUCLEOTIDE SEQUENCE [LARGE SCALE GENOMIC DNA]</scope>
    <source>
        <strain evidence="8 9">JEL478</strain>
    </source>
</reference>
<comment type="subunit">
    <text evidence="6">Component of the ribosomal small subunit (SSU) processome.</text>
</comment>
<comment type="function">
    <text evidence="1 6">Involved in nucleolar processing of pre-18S ribosomal RNA.</text>
</comment>
<proteinExistence type="inferred from homology"/>
<accession>A0A139AS71</accession>
<evidence type="ECO:0000256" key="4">
    <source>
        <dbReference type="ARBA" id="ARBA00022552"/>
    </source>
</evidence>
<dbReference type="InterPro" id="IPR007144">
    <property type="entry name" value="SSU_processome_Utp11"/>
</dbReference>
<dbReference type="GO" id="GO:0000480">
    <property type="term" value="P:endonucleolytic cleavage in 5'-ETS of tricistronic rRNA transcript (SSU-rRNA, 5.8S rRNA, LSU-rRNA)"/>
    <property type="evidence" value="ECO:0007669"/>
    <property type="project" value="EnsemblFungi"/>
</dbReference>
<name>A0A139AS71_GONPJ</name>
<dbReference type="GO" id="GO:0000447">
    <property type="term" value="P:endonucleolytic cleavage in ITS1 to separate SSU-rRNA from 5.8S rRNA and LSU-rRNA from tricistronic rRNA transcript (SSU-rRNA, 5.8S rRNA, LSU-rRNA)"/>
    <property type="evidence" value="ECO:0007669"/>
    <property type="project" value="EnsemblFungi"/>
</dbReference>
<evidence type="ECO:0000256" key="2">
    <source>
        <dbReference type="ARBA" id="ARBA00004604"/>
    </source>
</evidence>
<evidence type="ECO:0000256" key="1">
    <source>
        <dbReference type="ARBA" id="ARBA00004099"/>
    </source>
</evidence>
<dbReference type="STRING" id="1344416.A0A139AS71"/>
<dbReference type="PANTHER" id="PTHR12838:SF0">
    <property type="entry name" value="U3 SMALL NUCLEOLAR RNA-ASSOCIATED PROTEIN 11-RELATED"/>
    <property type="match status" value="1"/>
</dbReference>
<dbReference type="PIRSF" id="PIRSF015952">
    <property type="entry name" value="U3snoRNP11"/>
    <property type="match status" value="1"/>
</dbReference>
<dbReference type="EMBL" id="KQ965738">
    <property type="protein sequence ID" value="KXS19587.1"/>
    <property type="molecule type" value="Genomic_DNA"/>
</dbReference>
<dbReference type="Proteomes" id="UP000070544">
    <property type="component" value="Unassembled WGS sequence"/>
</dbReference>
<keyword evidence="4 6" id="KW-0698">rRNA processing</keyword>
<gene>
    <name evidence="8" type="ORF">M427DRAFT_152555</name>
</gene>
<comment type="subcellular location">
    <subcellularLocation>
        <location evidence="2 6">Nucleus</location>
        <location evidence="2 6">Nucleolus</location>
    </subcellularLocation>
</comment>
<sequence length="274" mass="31632">MSSLRKAVRTRDHKERSQPAARAKYGLLEKHKDYVLRARDFHSKEKRLEALRRKAAMRNPDEFYFGMINSRTVKGVTKGKRKYGKNDALQAEELTADFLKTLKTQDINYVTHQRLINKSKVDKLKETLHLVDANSTTANSSSSSSFSSSSGPSGLSKPKQHIVFVDDKEEAQSFEPSEHFDTLPELVDRTFNRPRRKTVEEGDVPDRAGLKPLNKVREQHYRELSSRLDRDAGLRRVEMEMEVQKNLMGKGARKKIGEYPNGVPKYKWKNERKK</sequence>
<evidence type="ECO:0000313" key="9">
    <source>
        <dbReference type="Proteomes" id="UP000070544"/>
    </source>
</evidence>
<evidence type="ECO:0000256" key="7">
    <source>
        <dbReference type="SAM" id="MobiDB-lite"/>
    </source>
</evidence>
<evidence type="ECO:0000256" key="6">
    <source>
        <dbReference type="PIRNR" id="PIRNR015952"/>
    </source>
</evidence>
<feature type="region of interest" description="Disordered" evidence="7">
    <location>
        <begin position="134"/>
        <end position="158"/>
    </location>
</feature>
<dbReference type="GO" id="GO:0006412">
    <property type="term" value="P:translation"/>
    <property type="evidence" value="ECO:0007669"/>
    <property type="project" value="EnsemblFungi"/>
</dbReference>
<evidence type="ECO:0000256" key="5">
    <source>
        <dbReference type="ARBA" id="ARBA00023242"/>
    </source>
</evidence>
<dbReference type="Pfam" id="PF03998">
    <property type="entry name" value="Utp11"/>
    <property type="match status" value="1"/>
</dbReference>
<protein>
    <recommendedName>
        <fullName evidence="6">U3 small nucleolar RNA-associated protein 11</fullName>
        <shortName evidence="6">U3 snoRNA-associated protein 11</shortName>
    </recommendedName>
</protein>